<dbReference type="PANTHER" id="PTHR33376:SF5">
    <property type="entry name" value="EXTRACYTOPLASMIC SOLUTE RECEPTOR PROTEIN"/>
    <property type="match status" value="1"/>
</dbReference>
<proteinExistence type="predicted"/>
<feature type="binding site" evidence="3">
    <location>
        <position position="251"/>
    </location>
    <ligand>
        <name>substrate</name>
    </ligand>
</feature>
<evidence type="ECO:0000313" key="6">
    <source>
        <dbReference type="EMBL" id="OAN47099.1"/>
    </source>
</evidence>
<accession>A0A178MEB9</accession>
<dbReference type="Pfam" id="PF03480">
    <property type="entry name" value="DctP"/>
    <property type="match status" value="1"/>
</dbReference>
<dbReference type="Gene3D" id="3.40.190.10">
    <property type="entry name" value="Periplasmic binding protein-like II"/>
    <property type="match status" value="1"/>
</dbReference>
<dbReference type="STRING" id="1707952.A6A03_10765"/>
<dbReference type="GO" id="GO:0015849">
    <property type="term" value="P:organic acid transport"/>
    <property type="evidence" value="ECO:0007669"/>
    <property type="project" value="InterPro"/>
</dbReference>
<dbReference type="GO" id="GO:0031317">
    <property type="term" value="C:tripartite ATP-independent periplasmic transporter complex"/>
    <property type="evidence" value="ECO:0007669"/>
    <property type="project" value="InterPro"/>
</dbReference>
<feature type="chain" id="PRO_5008091885" evidence="5">
    <location>
        <begin position="24"/>
        <end position="396"/>
    </location>
</feature>
<dbReference type="GO" id="GO:0046872">
    <property type="term" value="F:metal ion binding"/>
    <property type="evidence" value="ECO:0007669"/>
    <property type="project" value="UniProtKB-KW"/>
</dbReference>
<dbReference type="EMBL" id="LWQS01000039">
    <property type="protein sequence ID" value="OAN47099.1"/>
    <property type="molecule type" value="Genomic_DNA"/>
</dbReference>
<evidence type="ECO:0000256" key="4">
    <source>
        <dbReference type="SAM" id="MobiDB-lite"/>
    </source>
</evidence>
<organism evidence="6 7">
    <name type="scientific">Chloroflexus islandicus</name>
    <dbReference type="NCBI Taxonomy" id="1707952"/>
    <lineage>
        <taxon>Bacteria</taxon>
        <taxon>Bacillati</taxon>
        <taxon>Chloroflexota</taxon>
        <taxon>Chloroflexia</taxon>
        <taxon>Chloroflexales</taxon>
        <taxon>Chloroflexineae</taxon>
        <taxon>Chloroflexaceae</taxon>
        <taxon>Chloroflexus</taxon>
    </lineage>
</organism>
<dbReference type="Proteomes" id="UP000078287">
    <property type="component" value="Unassembled WGS sequence"/>
</dbReference>
<dbReference type="CDD" id="cd13682">
    <property type="entry name" value="PBP2_TRAP_alpha-ketoacid"/>
    <property type="match status" value="1"/>
</dbReference>
<dbReference type="GO" id="GO:0055085">
    <property type="term" value="P:transmembrane transport"/>
    <property type="evidence" value="ECO:0007669"/>
    <property type="project" value="InterPro"/>
</dbReference>
<feature type="binding site" evidence="3">
    <location>
        <position position="252"/>
    </location>
    <ligand>
        <name>Na(+)</name>
        <dbReference type="ChEBI" id="CHEBI:29101"/>
    </ligand>
</feature>
<protein>
    <submittedName>
        <fullName evidence="6">ABC transporter substrate-binding protein</fullName>
    </submittedName>
</protein>
<evidence type="ECO:0000256" key="2">
    <source>
        <dbReference type="PIRSR" id="PIRSR039026-1"/>
    </source>
</evidence>
<feature type="signal peptide" evidence="5">
    <location>
        <begin position="1"/>
        <end position="23"/>
    </location>
</feature>
<keyword evidence="1 5" id="KW-0732">Signal</keyword>
<comment type="caution">
    <text evidence="6">The sequence shown here is derived from an EMBL/GenBank/DDBJ whole genome shotgun (WGS) entry which is preliminary data.</text>
</comment>
<dbReference type="InterPro" id="IPR026289">
    <property type="entry name" value="SBP_TakP-like"/>
</dbReference>
<dbReference type="InterPro" id="IPR018389">
    <property type="entry name" value="DctP_fam"/>
</dbReference>
<dbReference type="NCBIfam" id="NF037995">
    <property type="entry name" value="TRAP_S1"/>
    <property type="match status" value="1"/>
</dbReference>
<gene>
    <name evidence="6" type="ORF">A6A03_10765</name>
</gene>
<dbReference type="Gene3D" id="3.40.190.170">
    <property type="entry name" value="Bacterial extracellular solute-binding protein, family 7"/>
    <property type="match status" value="1"/>
</dbReference>
<evidence type="ECO:0000256" key="1">
    <source>
        <dbReference type="ARBA" id="ARBA00022729"/>
    </source>
</evidence>
<keyword evidence="7" id="KW-1185">Reference proteome</keyword>
<feature type="binding site" evidence="3">
    <location>
        <position position="277"/>
    </location>
    <ligand>
        <name>substrate</name>
    </ligand>
</feature>
<dbReference type="PROSITE" id="PS51257">
    <property type="entry name" value="PROKAR_LIPOPROTEIN"/>
    <property type="match status" value="1"/>
</dbReference>
<dbReference type="OrthoDB" id="9815946at2"/>
<dbReference type="InterPro" id="IPR041722">
    <property type="entry name" value="TakP/all3028"/>
</dbReference>
<name>A0A178MEB9_9CHLR</name>
<evidence type="ECO:0000313" key="7">
    <source>
        <dbReference type="Proteomes" id="UP000078287"/>
    </source>
</evidence>
<feature type="binding site" evidence="2">
    <location>
        <position position="193"/>
    </location>
    <ligand>
        <name>substrate</name>
    </ligand>
</feature>
<reference evidence="6 7" key="1">
    <citation type="submission" date="2016-04" db="EMBL/GenBank/DDBJ databases">
        <title>Chloroflexus islandicus sp. nov., a thermophilic filamentous anoxygenic phototrophic bacterium from geyser Strokkur (Iceland).</title>
        <authorList>
            <person name="Gaisin V.A."/>
            <person name="Kalashnikov A.M."/>
            <person name="Sukhacheva M.V."/>
            <person name="Grouzdev D.S."/>
            <person name="Ivanov T.M."/>
            <person name="Kuznetsov B."/>
            <person name="Gorlenko V.M."/>
        </authorList>
    </citation>
    <scope>NUCLEOTIDE SEQUENCE [LARGE SCALE GENOMIC DNA]</scope>
    <source>
        <strain evidence="7">isl-2</strain>
    </source>
</reference>
<sequence length="396" mass="42828">MKRREFLRGAAAGVLGGLGLTLAACGQPPAVTNQPTTAPAQPTAAGGEQPTAAAPTAQAPAQGSSMPAVEWRMGTSWPISLDTIYGGATVLAERVAELSNGMFKITTFPAGELFPGLEVVQNVSQGTVESGHTALYYYVGLDPAWAFGTSLPFGLTAQQQNSWLYHGGGEAAINKLGQNFNVISFAAGNTGTQMGGWFRREINTVADLQGLKMRIPGLGAQVLKNLGVVTQTLPGGEIFQALSTGAIDAAEWVGPYDDEKLGLPDAAEFYYAPGWWEPGPSLHAVFNLDAWNKLPKEYQNFIRVAAWESNMNMLAKYDALNNDALERIVAKGKKLRVYSDEIMNAAQKASFELYAGYESAAFKEIFPSWNAFRQKIQRWHQTNELPFNVFVKNNPI</sequence>
<feature type="binding site" evidence="2">
    <location>
        <position position="214"/>
    </location>
    <ligand>
        <name>substrate</name>
    </ligand>
</feature>
<dbReference type="PANTHER" id="PTHR33376">
    <property type="match status" value="1"/>
</dbReference>
<dbReference type="InterPro" id="IPR038404">
    <property type="entry name" value="TRAP_DctP_sf"/>
</dbReference>
<feature type="compositionally biased region" description="Low complexity" evidence="4">
    <location>
        <begin position="31"/>
        <end position="63"/>
    </location>
</feature>
<dbReference type="RefSeq" id="WP_066784791.1">
    <property type="nucleotide sequence ID" value="NZ_LWQS01000039.1"/>
</dbReference>
<evidence type="ECO:0000256" key="3">
    <source>
        <dbReference type="PIRSR" id="PIRSR039026-2"/>
    </source>
</evidence>
<dbReference type="AlphaFoldDB" id="A0A178MEB9"/>
<dbReference type="GO" id="GO:0043177">
    <property type="term" value="F:organic acid binding"/>
    <property type="evidence" value="ECO:0007669"/>
    <property type="project" value="InterPro"/>
</dbReference>
<keyword evidence="3" id="KW-0479">Metal-binding</keyword>
<evidence type="ECO:0000256" key="5">
    <source>
        <dbReference type="SAM" id="SignalP"/>
    </source>
</evidence>
<feature type="region of interest" description="Disordered" evidence="4">
    <location>
        <begin position="31"/>
        <end position="67"/>
    </location>
</feature>
<dbReference type="PIRSF" id="PIRSF039026">
    <property type="entry name" value="SiaP"/>
    <property type="match status" value="1"/>
</dbReference>